<dbReference type="SUPFAM" id="SSF51182">
    <property type="entry name" value="RmlC-like cupins"/>
    <property type="match status" value="1"/>
</dbReference>
<keyword evidence="2" id="KW-1185">Reference proteome</keyword>
<accession>A0A679FMI2</accession>
<sequence length="59" mass="6859">MIQTDRSSSRYHGDYGWLKTYHSFSFGEYCDPNNVQFGPLRGETTISSRRLLVLVLTRT</sequence>
<dbReference type="InterPro" id="IPR014710">
    <property type="entry name" value="RmlC-like_jellyroll"/>
</dbReference>
<dbReference type="Gene3D" id="2.60.120.10">
    <property type="entry name" value="Jelly Rolls"/>
    <property type="match status" value="1"/>
</dbReference>
<evidence type="ECO:0000313" key="1">
    <source>
        <dbReference type="EMBL" id="BBW97598.1"/>
    </source>
</evidence>
<evidence type="ECO:0000313" key="2">
    <source>
        <dbReference type="Proteomes" id="UP000501421"/>
    </source>
</evidence>
<proteinExistence type="predicted"/>
<name>A0A679FMI2_9BACL</name>
<reference evidence="2" key="1">
    <citation type="journal article" date="2020" name="Microbiol. Resour. Announc.">
        <title>Complete Genome Sequence of Geobacillus sp. Strain E55-1, Isolated from Mine Geyser in Japan.</title>
        <authorList>
            <person name="Miyazaki K."/>
            <person name="Hase E."/>
            <person name="Tokito N."/>
        </authorList>
    </citation>
    <scope>NUCLEOTIDE SEQUENCE [LARGE SCALE GENOMIC DNA]</scope>
    <source>
        <strain evidence="2">E55-1</strain>
    </source>
</reference>
<dbReference type="Proteomes" id="UP000501421">
    <property type="component" value="Chromosome"/>
</dbReference>
<gene>
    <name evidence="1" type="ORF">GsuE55_24310</name>
</gene>
<dbReference type="AlphaFoldDB" id="A0A679FMI2"/>
<evidence type="ECO:0008006" key="3">
    <source>
        <dbReference type="Google" id="ProtNLM"/>
    </source>
</evidence>
<organism evidence="1 2">
    <name type="scientific">Geobacillus subterraneus</name>
    <dbReference type="NCBI Taxonomy" id="129338"/>
    <lineage>
        <taxon>Bacteria</taxon>
        <taxon>Bacillati</taxon>
        <taxon>Bacillota</taxon>
        <taxon>Bacilli</taxon>
        <taxon>Bacillales</taxon>
        <taxon>Anoxybacillaceae</taxon>
        <taxon>Geobacillus</taxon>
    </lineage>
</organism>
<dbReference type="InterPro" id="IPR011051">
    <property type="entry name" value="RmlC_Cupin_sf"/>
</dbReference>
<dbReference type="EMBL" id="AP022557">
    <property type="protein sequence ID" value="BBW97598.1"/>
    <property type="molecule type" value="Genomic_DNA"/>
</dbReference>
<protein>
    <recommendedName>
        <fullName evidence="3">Pirin N-terminal domain-containing protein</fullName>
    </recommendedName>
</protein>